<evidence type="ECO:0000313" key="2">
    <source>
        <dbReference type="Proteomes" id="UP000356253"/>
    </source>
</evidence>
<dbReference type="EMBL" id="CABVMM010000009">
    <property type="protein sequence ID" value="VVV01223.1"/>
    <property type="molecule type" value="Genomic_DNA"/>
</dbReference>
<evidence type="ECO:0000313" key="1">
    <source>
        <dbReference type="EMBL" id="VVV01223.1"/>
    </source>
</evidence>
<protein>
    <submittedName>
        <fullName evidence="1">TDP-4-oxo-6-deoxy-alpha-D-glucose-3, 4-oxoisomerase</fullName>
        <ecNumber evidence="1">5.3.2.3</ecNumber>
    </submittedName>
</protein>
<comment type="caution">
    <text evidence="1">The sequence shown here is derived from an EMBL/GenBank/DDBJ whole genome shotgun (WGS) entry which is preliminary data.</text>
</comment>
<organism evidence="1 2">
    <name type="scientific">Mesonia oceanica</name>
    <dbReference type="NCBI Taxonomy" id="2687242"/>
    <lineage>
        <taxon>Bacteria</taxon>
        <taxon>Pseudomonadati</taxon>
        <taxon>Bacteroidota</taxon>
        <taxon>Flavobacteriia</taxon>
        <taxon>Flavobacteriales</taxon>
        <taxon>Flavobacteriaceae</taxon>
        <taxon>Mesonia</taxon>
    </lineage>
</organism>
<dbReference type="Proteomes" id="UP000356253">
    <property type="component" value="Unassembled WGS sequence"/>
</dbReference>
<name>A0AC61YBG5_9FLAO</name>
<keyword evidence="2" id="KW-1185">Reference proteome</keyword>
<dbReference type="EC" id="5.3.2.3" evidence="1"/>
<sequence length="137" mass="15553">MDSKLSDIHFIEIPKISDPDGRGNLSVIEKNILPYKVERIYYLYDVPSDSTRGGHAHIQLQQSLIALSGSFDVVVDDGKNRTILTLNKPNKALYIPKGIWRELENFSSGAVCLAIVSDIYKEEDYIRDYQDFLNSKS</sequence>
<accession>A0AC61YBG5</accession>
<reference evidence="1" key="1">
    <citation type="submission" date="2019-09" db="EMBL/GenBank/DDBJ databases">
        <authorList>
            <person name="Rodrigo-Torres L."/>
            <person name="Arahal R. D."/>
            <person name="Lucena T."/>
        </authorList>
    </citation>
    <scope>NUCLEOTIDE SEQUENCE</scope>
    <source>
        <strain evidence="1">ISS653</strain>
    </source>
</reference>
<gene>
    <name evidence="1" type="primary">fdtA</name>
    <name evidence="1" type="ORF">FVB9532_02508</name>
</gene>
<keyword evidence="1" id="KW-0413">Isomerase</keyword>
<proteinExistence type="predicted"/>